<evidence type="ECO:0000313" key="1">
    <source>
        <dbReference type="EMBL" id="QHT02835.1"/>
    </source>
</evidence>
<dbReference type="AlphaFoldDB" id="A0A6C0CGZ6"/>
<accession>A0A6C0CGZ6</accession>
<name>A0A6C0CGZ6_9ZZZZ</name>
<sequence>MPCSICCEHGHNSKGCWYVCLPLYYDNNDLKVKNTISKMDEGVKNDRKYEVIVEHNENKFNIQLNNNLYMISSETVKKIKFILKNRLFNKIKECVLKNIDVETIHSLKTNKGNTQNTERLSINFIKKCLESLNYSYKEAGSQQSKDFRNINNIGLNIEVKKTDSTTVYFNDTLPSPDIFYIIIFTGSKFKKKENISPKIIFINGYELCKNDLYLLMEYKKDMEYMKNKWARKGSNENACKFKHFSVYPRPTYKTDIHYLFDSKYTYNLFN</sequence>
<dbReference type="EMBL" id="MN739402">
    <property type="protein sequence ID" value="QHT02835.1"/>
    <property type="molecule type" value="Genomic_DNA"/>
</dbReference>
<reference evidence="1" key="1">
    <citation type="journal article" date="2020" name="Nature">
        <title>Giant virus diversity and host interactions through global metagenomics.</title>
        <authorList>
            <person name="Schulz F."/>
            <person name="Roux S."/>
            <person name="Paez-Espino D."/>
            <person name="Jungbluth S."/>
            <person name="Walsh D.A."/>
            <person name="Denef V.J."/>
            <person name="McMahon K.D."/>
            <person name="Konstantinidis K.T."/>
            <person name="Eloe-Fadrosh E.A."/>
            <person name="Kyrpides N.C."/>
            <person name="Woyke T."/>
        </authorList>
    </citation>
    <scope>NUCLEOTIDE SEQUENCE</scope>
    <source>
        <strain evidence="1">GVMAG-M-3300020595-32</strain>
    </source>
</reference>
<proteinExistence type="predicted"/>
<organism evidence="1">
    <name type="scientific">viral metagenome</name>
    <dbReference type="NCBI Taxonomy" id="1070528"/>
    <lineage>
        <taxon>unclassified sequences</taxon>
        <taxon>metagenomes</taxon>
        <taxon>organismal metagenomes</taxon>
    </lineage>
</organism>
<protein>
    <submittedName>
        <fullName evidence="1">Uncharacterized protein</fullName>
    </submittedName>
</protein>